<dbReference type="InterPro" id="IPR027417">
    <property type="entry name" value="P-loop_NTPase"/>
</dbReference>
<comment type="caution">
    <text evidence="9">The sequence shown here is derived from an EMBL/GenBank/DDBJ whole genome shotgun (WGS) entry which is preliminary data.</text>
</comment>
<accession>A0A7V0T574</accession>
<feature type="domain" description="Protein kinase" evidence="7">
    <location>
        <begin position="90"/>
        <end position="343"/>
    </location>
</feature>
<dbReference type="CDD" id="cd00009">
    <property type="entry name" value="AAA"/>
    <property type="match status" value="1"/>
</dbReference>
<dbReference type="SUPFAM" id="SSF52540">
    <property type="entry name" value="P-loop containing nucleoside triphosphate hydrolases"/>
    <property type="match status" value="2"/>
</dbReference>
<dbReference type="SUPFAM" id="SSF55781">
    <property type="entry name" value="GAF domain-like"/>
    <property type="match status" value="1"/>
</dbReference>
<keyword evidence="6" id="KW-0802">TPR repeat</keyword>
<dbReference type="InterPro" id="IPR009057">
    <property type="entry name" value="Homeodomain-like_sf"/>
</dbReference>
<dbReference type="PANTHER" id="PTHR32071">
    <property type="entry name" value="TRANSCRIPTIONAL REGULATORY PROTEIN"/>
    <property type="match status" value="1"/>
</dbReference>
<evidence type="ECO:0000256" key="3">
    <source>
        <dbReference type="ARBA" id="ARBA00023015"/>
    </source>
</evidence>
<dbReference type="SUPFAM" id="SSF46689">
    <property type="entry name" value="Homeodomain-like"/>
    <property type="match status" value="1"/>
</dbReference>
<evidence type="ECO:0000256" key="6">
    <source>
        <dbReference type="PROSITE-ProRule" id="PRU00339"/>
    </source>
</evidence>
<dbReference type="PROSITE" id="PS50045">
    <property type="entry name" value="SIGMA54_INTERACT_4"/>
    <property type="match status" value="1"/>
</dbReference>
<dbReference type="InterPro" id="IPR003018">
    <property type="entry name" value="GAF"/>
</dbReference>
<dbReference type="GO" id="GO:0004672">
    <property type="term" value="F:protein kinase activity"/>
    <property type="evidence" value="ECO:0007669"/>
    <property type="project" value="InterPro"/>
</dbReference>
<evidence type="ECO:0000256" key="1">
    <source>
        <dbReference type="ARBA" id="ARBA00022741"/>
    </source>
</evidence>
<dbReference type="SMART" id="SM00382">
    <property type="entry name" value="AAA"/>
    <property type="match status" value="2"/>
</dbReference>
<name>A0A7V0T574_UNCW3</name>
<dbReference type="InterPro" id="IPR025662">
    <property type="entry name" value="Sigma_54_int_dom_ATP-bd_1"/>
</dbReference>
<dbReference type="Pfam" id="PF25601">
    <property type="entry name" value="AAA_lid_14"/>
    <property type="match status" value="1"/>
</dbReference>
<dbReference type="Gene3D" id="3.40.50.300">
    <property type="entry name" value="P-loop containing nucleotide triphosphate hydrolases"/>
    <property type="match status" value="2"/>
</dbReference>
<dbReference type="CDD" id="cd14014">
    <property type="entry name" value="STKc_PknB_like"/>
    <property type="match status" value="1"/>
</dbReference>
<dbReference type="GO" id="GO:0005524">
    <property type="term" value="F:ATP binding"/>
    <property type="evidence" value="ECO:0007669"/>
    <property type="project" value="UniProtKB-KW"/>
</dbReference>
<dbReference type="PROSITE" id="PS50005">
    <property type="entry name" value="TPR"/>
    <property type="match status" value="1"/>
</dbReference>
<keyword evidence="1" id="KW-0547">Nucleotide-binding</keyword>
<dbReference type="Gene3D" id="3.30.200.20">
    <property type="entry name" value="Phosphorylase Kinase, domain 1"/>
    <property type="match status" value="1"/>
</dbReference>
<dbReference type="PROSITE" id="PS00688">
    <property type="entry name" value="SIGMA54_INTERACT_3"/>
    <property type="match status" value="1"/>
</dbReference>
<dbReference type="GO" id="GO:0043565">
    <property type="term" value="F:sequence-specific DNA binding"/>
    <property type="evidence" value="ECO:0007669"/>
    <property type="project" value="InterPro"/>
</dbReference>
<dbReference type="Gene3D" id="3.30.450.40">
    <property type="match status" value="1"/>
</dbReference>
<dbReference type="InterPro" id="IPR041664">
    <property type="entry name" value="AAA_16"/>
</dbReference>
<dbReference type="PROSITE" id="PS00675">
    <property type="entry name" value="SIGMA54_INTERACT_1"/>
    <property type="match status" value="1"/>
</dbReference>
<dbReference type="GO" id="GO:0006355">
    <property type="term" value="P:regulation of DNA-templated transcription"/>
    <property type="evidence" value="ECO:0007669"/>
    <property type="project" value="InterPro"/>
</dbReference>
<gene>
    <name evidence="9" type="ORF">ENN51_01910</name>
</gene>
<dbReference type="FunFam" id="3.40.50.300:FF:000006">
    <property type="entry name" value="DNA-binding transcriptional regulator NtrC"/>
    <property type="match status" value="1"/>
</dbReference>
<evidence type="ECO:0000313" key="9">
    <source>
        <dbReference type="EMBL" id="HDQ99031.1"/>
    </source>
</evidence>
<dbReference type="InterPro" id="IPR019734">
    <property type="entry name" value="TPR_rpt"/>
</dbReference>
<dbReference type="InterPro" id="IPR025944">
    <property type="entry name" value="Sigma_54_int_dom_CS"/>
</dbReference>
<keyword evidence="5" id="KW-0804">Transcription</keyword>
<dbReference type="SMART" id="SM00065">
    <property type="entry name" value="GAF"/>
    <property type="match status" value="1"/>
</dbReference>
<dbReference type="InterPro" id="IPR008271">
    <property type="entry name" value="Ser/Thr_kinase_AS"/>
</dbReference>
<evidence type="ECO:0000259" key="7">
    <source>
        <dbReference type="PROSITE" id="PS50011"/>
    </source>
</evidence>
<protein>
    <submittedName>
        <fullName evidence="9">Tetratricopeptide repeat protein</fullName>
    </submittedName>
</protein>
<sequence length="1816" mass="203425">MRLRPRGDGRVVGCGRVTAECSGRLSAVNGGRQVRHPVTPGGKGRRGDQIRGCRTLSHPAVDRWRTFGIMYLVQQTEGAFPPGTLISDRYEVLAFLGGGETTEVYKVRDIIGGDTKALKALREDADKEAELRLSREFYHLSRFAHAGIIQAYDYGTTPEHRPYFVMEFFAGLPLNLHFAKGYVPELESVTVQVLEALDSIHAQGLIHCDLKPGNILVAERDGKPVAKLLDFGFAERLKLGEGVEARGTLGYVAPEVFKGADADARADLYSLGMVLYEVVTGTGPSSEKNLREWLKKQYYSEFPSPRKVNPEIPERFEAVLLSLIHKSPERRPHSAAAVVETLSGTRTDELPTGPRRYLMAPGFVGRGEYIGELQGVLRDGAQSRPRVVCISGERGVGKSRLMSEFKFMAQLEGATIFSFEPGSLGARPQSLVEALLGYLKVYARTELPSSENAAPGDSDEAKYRLFETVTQRLRDLAGSHRVGHSLVLIVDDFELFDPTSLEFLRYLGFSLEKDRIILLVCGLKERRFLDLIGEYDRTGHATHVALPSLDRDETEGLTASLLGEVNDRAALADWLMQATDGNPLFVIETVYALIEGKVIVHRKGRWALEREKLEAYRPPDTVTDVVKRRLEGLSDDELEVLRVGAASGGPFALEFLRAVLSIDEKVLFNAIGRLKALGLLRSFAGEGSASFILSSKILEAVITERLSVDERRENHRRVALALELLYPEKQDKLLFDLAHHYTQAGITDRAYAYSVRAGRRAREHRLSEQALGFYETALALSAKTAKPHERIELIETVGELREATGRYAEAMDIYTQGMSIIVSNRELPNQKGLLARFLRRLGLVHQRLRRNEEALNYFNQALLMHPDRGSVSYVELLGDLGWTYCSTRDYEKAENLLTQALQLADRLKTAEPEACNKLSARTLYYFAVMAWTRQDLVLALQLAERSLGVYESARDDRNVGRISQFIATLWWRRGELDKAKEYYLKYLPAQRKSADVSQLLRSLQGLGLISQDEGEWDKAYDYSDEALRIARRIGDTLATVELDSNLGTVCDERGDWEEALRHFDRAGEMLSSVESANPGQRAIVQANRARIVGRMGRLDEAERELAEALARADDTGNEDLGFFVLLYQVELALLAEKSDTARQRLARAARYCRKDRDWRKRAALHTSASQLRLARGEFERAQASAGRALICLKDYPASKEYAQALRSSGLAKCFLDLHERGSQEINRSIELLKASGSRYELGLSLHASARALTRQNRSERTMDLRMPVSFRPVPTQTLTEALANLKQAEEIFQGLGARFDLARTEELTETLTQVSATMQLKARERSEYLKVFYRLSELMSLDLDKEDFAERVLDLIIEVTRAERGVLFLVQGSKLIPAAARSLDHATIEDARDVSYSVLRKVKRRGELLFSADALSDPRFSAANSVMLNRIRSMLCAPLRVDGKVVGTIYLDSRVTAHLFLDEDKNLLMSVANLLGATIDRSIAFQRLQAEISSMREDILVDAATGFFMGRAKAMREVYRVIEQIAETDCTVLLTGETGTGKGVIARLIHAKSARSGQKFVTINCGTLPEPLLESELFGHARGSFTGAVKDKPGLFEQAEGGTAFLDEITNTTLATQGKLLQVLEEKTIRRLGETETRRVDVRLVCATNLKLPAEVKARRFREDLYYRMNVVAIEVPPLRDRASDIPYLAEFFVKRYARQLNKPVTGFEPAVVRAFSAYHWPGNVRELQNVIERAVIMTQRRRIPLEDVGELFAGINTEADAQSGSSSRVIDRNQIVRALRDNNGNITRAAESLSTHRRQLQRLIKRYAIDRTNLS</sequence>
<keyword evidence="2" id="KW-0067">ATP-binding</keyword>
<dbReference type="InterPro" id="IPR000719">
    <property type="entry name" value="Prot_kinase_dom"/>
</dbReference>
<dbReference type="Pfam" id="PF00158">
    <property type="entry name" value="Sigma54_activat"/>
    <property type="match status" value="1"/>
</dbReference>
<dbReference type="InterPro" id="IPR011009">
    <property type="entry name" value="Kinase-like_dom_sf"/>
</dbReference>
<dbReference type="SUPFAM" id="SSF56112">
    <property type="entry name" value="Protein kinase-like (PK-like)"/>
    <property type="match status" value="1"/>
</dbReference>
<dbReference type="Gene3D" id="1.10.8.60">
    <property type="match status" value="1"/>
</dbReference>
<dbReference type="SUPFAM" id="SSF48452">
    <property type="entry name" value="TPR-like"/>
    <property type="match status" value="2"/>
</dbReference>
<dbReference type="EMBL" id="DSBX01000071">
    <property type="protein sequence ID" value="HDQ99031.1"/>
    <property type="molecule type" value="Genomic_DNA"/>
</dbReference>
<dbReference type="Gene3D" id="1.10.10.60">
    <property type="entry name" value="Homeodomain-like"/>
    <property type="match status" value="1"/>
</dbReference>
<dbReference type="Pfam" id="PF13424">
    <property type="entry name" value="TPR_12"/>
    <property type="match status" value="2"/>
</dbReference>
<dbReference type="SMART" id="SM00220">
    <property type="entry name" value="S_TKc"/>
    <property type="match status" value="1"/>
</dbReference>
<dbReference type="InterPro" id="IPR058031">
    <property type="entry name" value="AAA_lid_NorR"/>
</dbReference>
<dbReference type="PROSITE" id="PS00108">
    <property type="entry name" value="PROTEIN_KINASE_ST"/>
    <property type="match status" value="1"/>
</dbReference>
<dbReference type="Pfam" id="PF01590">
    <property type="entry name" value="GAF"/>
    <property type="match status" value="1"/>
</dbReference>
<dbReference type="InterPro" id="IPR029016">
    <property type="entry name" value="GAF-like_dom_sf"/>
</dbReference>
<dbReference type="SMART" id="SM00028">
    <property type="entry name" value="TPR"/>
    <property type="match status" value="8"/>
</dbReference>
<dbReference type="PROSITE" id="PS50011">
    <property type="entry name" value="PROTEIN_KINASE_DOM"/>
    <property type="match status" value="1"/>
</dbReference>
<dbReference type="InterPro" id="IPR003593">
    <property type="entry name" value="AAA+_ATPase"/>
</dbReference>
<evidence type="ECO:0000256" key="4">
    <source>
        <dbReference type="ARBA" id="ARBA00023125"/>
    </source>
</evidence>
<evidence type="ECO:0000256" key="5">
    <source>
        <dbReference type="ARBA" id="ARBA00023163"/>
    </source>
</evidence>
<evidence type="ECO:0000259" key="8">
    <source>
        <dbReference type="PROSITE" id="PS50045"/>
    </source>
</evidence>
<dbReference type="Pfam" id="PF00069">
    <property type="entry name" value="Pkinase"/>
    <property type="match status" value="1"/>
</dbReference>
<proteinExistence type="predicted"/>
<feature type="repeat" description="TPR" evidence="6">
    <location>
        <begin position="835"/>
        <end position="868"/>
    </location>
</feature>
<organism evidence="9">
    <name type="scientific">candidate division WOR-3 bacterium</name>
    <dbReference type="NCBI Taxonomy" id="2052148"/>
    <lineage>
        <taxon>Bacteria</taxon>
        <taxon>Bacteria division WOR-3</taxon>
    </lineage>
</organism>
<dbReference type="InterPro" id="IPR002078">
    <property type="entry name" value="Sigma_54_int"/>
</dbReference>
<dbReference type="Proteomes" id="UP000885672">
    <property type="component" value="Unassembled WGS sequence"/>
</dbReference>
<keyword evidence="4" id="KW-0238">DNA-binding</keyword>
<dbReference type="Pfam" id="PF02954">
    <property type="entry name" value="HTH_8"/>
    <property type="match status" value="1"/>
</dbReference>
<dbReference type="PANTHER" id="PTHR32071:SF122">
    <property type="entry name" value="SIGMA FACTOR"/>
    <property type="match status" value="1"/>
</dbReference>
<dbReference type="Gene3D" id="1.10.510.10">
    <property type="entry name" value="Transferase(Phosphotransferase) domain 1"/>
    <property type="match status" value="1"/>
</dbReference>
<dbReference type="InterPro" id="IPR002197">
    <property type="entry name" value="HTH_Fis"/>
</dbReference>
<feature type="domain" description="Sigma-54 factor interaction" evidence="8">
    <location>
        <begin position="1508"/>
        <end position="1737"/>
    </location>
</feature>
<dbReference type="Pfam" id="PF13191">
    <property type="entry name" value="AAA_16"/>
    <property type="match status" value="1"/>
</dbReference>
<dbReference type="Gene3D" id="1.25.40.10">
    <property type="entry name" value="Tetratricopeptide repeat domain"/>
    <property type="match status" value="3"/>
</dbReference>
<evidence type="ECO:0000256" key="2">
    <source>
        <dbReference type="ARBA" id="ARBA00022840"/>
    </source>
</evidence>
<keyword evidence="3" id="KW-0805">Transcription regulation</keyword>
<dbReference type="InterPro" id="IPR011990">
    <property type="entry name" value="TPR-like_helical_dom_sf"/>
</dbReference>
<reference evidence="9" key="1">
    <citation type="journal article" date="2020" name="mSystems">
        <title>Genome- and Community-Level Interaction Insights into Carbon Utilization and Element Cycling Functions of Hydrothermarchaeota in Hydrothermal Sediment.</title>
        <authorList>
            <person name="Zhou Z."/>
            <person name="Liu Y."/>
            <person name="Xu W."/>
            <person name="Pan J."/>
            <person name="Luo Z.H."/>
            <person name="Li M."/>
        </authorList>
    </citation>
    <scope>NUCLEOTIDE SEQUENCE [LARGE SCALE GENOMIC DNA]</scope>
    <source>
        <strain evidence="9">SpSt-1182</strain>
    </source>
</reference>